<evidence type="ECO:0000256" key="4">
    <source>
        <dbReference type="ARBA" id="ARBA00022617"/>
    </source>
</evidence>
<keyword evidence="9" id="KW-0408">Iron</keyword>
<evidence type="ECO:0000313" key="15">
    <source>
        <dbReference type="Proteomes" id="UP000053825"/>
    </source>
</evidence>
<dbReference type="GO" id="GO:0140571">
    <property type="term" value="F:transmembrane ascorbate ferrireductase activity"/>
    <property type="evidence" value="ECO:0007669"/>
    <property type="project" value="UniProtKB-EC"/>
</dbReference>
<feature type="transmembrane region" description="Helical" evidence="12">
    <location>
        <begin position="77"/>
        <end position="99"/>
    </location>
</feature>
<sequence length="251" mass="27389">MSRKGGIAMTSLPLRDTKVDIASSSSSSNSSVNSEGSDTKRSVYSICVTGLDLVNHILIVCLTAFTLYHSLPSASAFNLHVTLCTLGYVLLMSEAILILAGESILTNFLTHRAKKHLHWILQVLGVACTVAGVVLIFCKKSVHFRSTHAILGITSVSLMLFLTLFGYPVFTLRFRNIVRPVLTKFGHNLLGMLCFTIGIAAQCYGYKKFGSWTSETKNMCIAVAAIIAALSLRQAFFKGVSTIFRGTLWKN</sequence>
<evidence type="ECO:0000259" key="13">
    <source>
        <dbReference type="PROSITE" id="PS50939"/>
    </source>
</evidence>
<name>A0A0L7R689_9HYME</name>
<dbReference type="SMART" id="SM00665">
    <property type="entry name" value="B561"/>
    <property type="match status" value="1"/>
</dbReference>
<dbReference type="PANTHER" id="PTHR15422">
    <property type="entry name" value="OS05G0565100 PROTEIN"/>
    <property type="match status" value="1"/>
</dbReference>
<evidence type="ECO:0000256" key="5">
    <source>
        <dbReference type="ARBA" id="ARBA00022692"/>
    </source>
</evidence>
<evidence type="ECO:0000256" key="3">
    <source>
        <dbReference type="ARBA" id="ARBA00022448"/>
    </source>
</evidence>
<reference evidence="14 15" key="1">
    <citation type="submission" date="2015-07" db="EMBL/GenBank/DDBJ databases">
        <title>The genome of Habropoda laboriosa.</title>
        <authorList>
            <person name="Pan H."/>
            <person name="Kapheim K."/>
        </authorList>
    </citation>
    <scope>NUCLEOTIDE SEQUENCE [LARGE SCALE GENOMIC DNA]</scope>
    <source>
        <strain evidence="14">0110345459</strain>
    </source>
</reference>
<feature type="transmembrane region" description="Helical" evidence="12">
    <location>
        <begin position="189"/>
        <end position="206"/>
    </location>
</feature>
<dbReference type="GO" id="GO:0140575">
    <property type="term" value="F:transmembrane monodehydroascorbate reductase activity"/>
    <property type="evidence" value="ECO:0007669"/>
    <property type="project" value="InterPro"/>
</dbReference>
<comment type="subcellular location">
    <subcellularLocation>
        <location evidence="2">Membrane</location>
        <topology evidence="2">Multi-pass membrane protein</topology>
    </subcellularLocation>
</comment>
<dbReference type="InterPro" id="IPR006593">
    <property type="entry name" value="Cyt_b561/ferric_Rdtase_TM"/>
</dbReference>
<dbReference type="EC" id="7.2.1.3" evidence="11"/>
<dbReference type="OrthoDB" id="432881at2759"/>
<evidence type="ECO:0000256" key="12">
    <source>
        <dbReference type="SAM" id="Phobius"/>
    </source>
</evidence>
<evidence type="ECO:0000256" key="6">
    <source>
        <dbReference type="ARBA" id="ARBA00022723"/>
    </source>
</evidence>
<dbReference type="GO" id="GO:0046872">
    <property type="term" value="F:metal ion binding"/>
    <property type="evidence" value="ECO:0007669"/>
    <property type="project" value="UniProtKB-KW"/>
</dbReference>
<accession>A0A0L7R689</accession>
<dbReference type="Gene3D" id="1.20.120.1770">
    <property type="match status" value="1"/>
</dbReference>
<evidence type="ECO:0000256" key="11">
    <source>
        <dbReference type="ARBA" id="ARBA00024225"/>
    </source>
</evidence>
<proteinExistence type="predicted"/>
<keyword evidence="10 12" id="KW-0472">Membrane</keyword>
<evidence type="ECO:0000313" key="14">
    <source>
        <dbReference type="EMBL" id="KOC66402.1"/>
    </source>
</evidence>
<dbReference type="GO" id="GO:0016020">
    <property type="term" value="C:membrane"/>
    <property type="evidence" value="ECO:0007669"/>
    <property type="project" value="UniProtKB-SubCell"/>
</dbReference>
<dbReference type="EMBL" id="KQ414646">
    <property type="protein sequence ID" value="KOC66402.1"/>
    <property type="molecule type" value="Genomic_DNA"/>
</dbReference>
<dbReference type="PANTHER" id="PTHR15422:SF43">
    <property type="entry name" value="ASCORBATE FERRIREDUCTASE (TRANSMEMBRANE)"/>
    <property type="match status" value="1"/>
</dbReference>
<evidence type="ECO:0000256" key="7">
    <source>
        <dbReference type="ARBA" id="ARBA00022982"/>
    </source>
</evidence>
<protein>
    <recommendedName>
        <fullName evidence="11">ascorbate ferrireductase (transmembrane)</fullName>
        <ecNumber evidence="11">7.2.1.3</ecNumber>
    </recommendedName>
</protein>
<dbReference type="STRING" id="597456.A0A0L7R689"/>
<keyword evidence="5 12" id="KW-0812">Transmembrane</keyword>
<keyword evidence="15" id="KW-1185">Reference proteome</keyword>
<feature type="transmembrane region" description="Helical" evidence="12">
    <location>
        <begin position="218"/>
        <end position="236"/>
    </location>
</feature>
<comment type="cofactor">
    <cofactor evidence="1">
        <name>heme b</name>
        <dbReference type="ChEBI" id="CHEBI:60344"/>
    </cofactor>
</comment>
<keyword evidence="7" id="KW-0249">Electron transport</keyword>
<keyword evidence="6" id="KW-0479">Metal-binding</keyword>
<feature type="transmembrane region" description="Helical" evidence="12">
    <location>
        <begin position="150"/>
        <end position="169"/>
    </location>
</feature>
<keyword evidence="3" id="KW-0813">Transport</keyword>
<organism evidence="14 15">
    <name type="scientific">Habropoda laboriosa</name>
    <dbReference type="NCBI Taxonomy" id="597456"/>
    <lineage>
        <taxon>Eukaryota</taxon>
        <taxon>Metazoa</taxon>
        <taxon>Ecdysozoa</taxon>
        <taxon>Arthropoda</taxon>
        <taxon>Hexapoda</taxon>
        <taxon>Insecta</taxon>
        <taxon>Pterygota</taxon>
        <taxon>Neoptera</taxon>
        <taxon>Endopterygota</taxon>
        <taxon>Hymenoptera</taxon>
        <taxon>Apocrita</taxon>
        <taxon>Aculeata</taxon>
        <taxon>Apoidea</taxon>
        <taxon>Anthophila</taxon>
        <taxon>Apidae</taxon>
        <taxon>Habropoda</taxon>
    </lineage>
</organism>
<evidence type="ECO:0000256" key="2">
    <source>
        <dbReference type="ARBA" id="ARBA00004141"/>
    </source>
</evidence>
<dbReference type="AlphaFoldDB" id="A0A0L7R689"/>
<dbReference type="InterPro" id="IPR045150">
    <property type="entry name" value="CYB561D1/2"/>
</dbReference>
<feature type="domain" description="Cytochrome b561" evidence="13">
    <location>
        <begin position="50"/>
        <end position="246"/>
    </location>
</feature>
<dbReference type="PROSITE" id="PS50939">
    <property type="entry name" value="CYTOCHROME_B561"/>
    <property type="match status" value="1"/>
</dbReference>
<evidence type="ECO:0000256" key="9">
    <source>
        <dbReference type="ARBA" id="ARBA00023004"/>
    </source>
</evidence>
<dbReference type="Pfam" id="PF03188">
    <property type="entry name" value="Cytochrom_B561"/>
    <property type="match status" value="1"/>
</dbReference>
<gene>
    <name evidence="14" type="ORF">WH47_08795</name>
</gene>
<evidence type="ECO:0000256" key="1">
    <source>
        <dbReference type="ARBA" id="ARBA00001970"/>
    </source>
</evidence>
<dbReference type="Proteomes" id="UP000053825">
    <property type="component" value="Unassembled WGS sequence"/>
</dbReference>
<keyword evidence="4" id="KW-0349">Heme</keyword>
<keyword evidence="8 12" id="KW-1133">Transmembrane helix</keyword>
<feature type="transmembrane region" description="Helical" evidence="12">
    <location>
        <begin position="43"/>
        <end position="65"/>
    </location>
</feature>
<feature type="transmembrane region" description="Helical" evidence="12">
    <location>
        <begin position="119"/>
        <end position="138"/>
    </location>
</feature>
<evidence type="ECO:0000256" key="8">
    <source>
        <dbReference type="ARBA" id="ARBA00022989"/>
    </source>
</evidence>
<evidence type="ECO:0000256" key="10">
    <source>
        <dbReference type="ARBA" id="ARBA00023136"/>
    </source>
</evidence>